<sequence length="226" mass="25736">MYSLRSYHITNEDNKKNFLSAPLKLALRGTLFSRIFLPSALFLESGEIKIRIFTMLFLSLEDLEVQGVSYNGASQIIFKNKIFTRFVDFSIQYRQKAIKFCQEFLDDNLFCLIVENQSYLTVWVEEKEKNLANDTQRSDSGLHESNGLSSQVADADAVVITQKNLTTSVRPHNSTQNVFPKDEEKTGYSNLAKEQSELKGLPSSPPSTEPKPSTQKSTRKYRGIPY</sequence>
<dbReference type="AlphaFoldDB" id="A0A0C1R1A6"/>
<reference evidence="2" key="1">
    <citation type="journal article" date="2015" name="Genome Announc.">
        <title>Draft Genome Sequence of Tolypothrix boutellei Strain VB521301.</title>
        <authorList>
            <person name="Chandrababunaidu M.M."/>
            <person name="Singh D."/>
            <person name="Sen D."/>
            <person name="Bhan S."/>
            <person name="Das S."/>
            <person name="Gupta A."/>
            <person name="Adhikary S.P."/>
            <person name="Tripathy S."/>
        </authorList>
    </citation>
    <scope>NUCLEOTIDE SEQUENCE</scope>
    <source>
        <strain evidence="2">VB521301</strain>
    </source>
</reference>
<proteinExistence type="predicted"/>
<dbReference type="EMBL" id="JHEG02000054">
    <property type="protein sequence ID" value="KIE09643.1"/>
    <property type="molecule type" value="Genomic_DNA"/>
</dbReference>
<evidence type="ECO:0000313" key="2">
    <source>
        <dbReference type="EMBL" id="KIE09643.1"/>
    </source>
</evidence>
<feature type="compositionally biased region" description="Polar residues" evidence="1">
    <location>
        <begin position="169"/>
        <end position="178"/>
    </location>
</feature>
<protein>
    <submittedName>
        <fullName evidence="2">Uncharacterized protein</fullName>
    </submittedName>
</protein>
<feature type="region of interest" description="Disordered" evidence="1">
    <location>
        <begin position="169"/>
        <end position="226"/>
    </location>
</feature>
<gene>
    <name evidence="2" type="ORF">DA73_0225230</name>
</gene>
<name>A0A0C1R1A6_9CYAN</name>
<organism evidence="2">
    <name type="scientific">Tolypothrix bouteillei VB521301</name>
    <dbReference type="NCBI Taxonomy" id="1479485"/>
    <lineage>
        <taxon>Bacteria</taxon>
        <taxon>Bacillati</taxon>
        <taxon>Cyanobacteriota</taxon>
        <taxon>Cyanophyceae</taxon>
        <taxon>Nostocales</taxon>
        <taxon>Tolypothrichaceae</taxon>
        <taxon>Tolypothrix</taxon>
    </lineage>
</organism>
<feature type="compositionally biased region" description="Basic residues" evidence="1">
    <location>
        <begin position="217"/>
        <end position="226"/>
    </location>
</feature>
<comment type="caution">
    <text evidence="2">The sequence shown here is derived from an EMBL/GenBank/DDBJ whole genome shotgun (WGS) entry which is preliminary data.</text>
</comment>
<evidence type="ECO:0000256" key="1">
    <source>
        <dbReference type="SAM" id="MobiDB-lite"/>
    </source>
</evidence>
<accession>A0A0C1R1A6</accession>